<dbReference type="PROSITE" id="PS50104">
    <property type="entry name" value="TIR"/>
    <property type="match status" value="1"/>
</dbReference>
<dbReference type="Pfam" id="PF01582">
    <property type="entry name" value="TIR"/>
    <property type="match status" value="1"/>
</dbReference>
<dbReference type="EMBL" id="JAZDWU010000008">
    <property type="protein sequence ID" value="KAK9992851.1"/>
    <property type="molecule type" value="Genomic_DNA"/>
</dbReference>
<dbReference type="Gene3D" id="1.10.8.430">
    <property type="entry name" value="Helical domain of apoptotic protease-activating factors"/>
    <property type="match status" value="1"/>
</dbReference>
<organism evidence="7 8">
    <name type="scientific">Lithocarpus litseifolius</name>
    <dbReference type="NCBI Taxonomy" id="425828"/>
    <lineage>
        <taxon>Eukaryota</taxon>
        <taxon>Viridiplantae</taxon>
        <taxon>Streptophyta</taxon>
        <taxon>Embryophyta</taxon>
        <taxon>Tracheophyta</taxon>
        <taxon>Spermatophyta</taxon>
        <taxon>Magnoliopsida</taxon>
        <taxon>eudicotyledons</taxon>
        <taxon>Gunneridae</taxon>
        <taxon>Pentapetalae</taxon>
        <taxon>rosids</taxon>
        <taxon>fabids</taxon>
        <taxon>Fagales</taxon>
        <taxon>Fagaceae</taxon>
        <taxon>Lithocarpus</taxon>
    </lineage>
</organism>
<dbReference type="InterPro" id="IPR002182">
    <property type="entry name" value="NB-ARC"/>
</dbReference>
<dbReference type="InterPro" id="IPR001611">
    <property type="entry name" value="Leu-rich_rpt"/>
</dbReference>
<evidence type="ECO:0000256" key="5">
    <source>
        <dbReference type="SAM" id="MobiDB-lite"/>
    </source>
</evidence>
<feature type="domain" description="TIR" evidence="6">
    <location>
        <begin position="26"/>
        <end position="192"/>
    </location>
</feature>
<dbReference type="SUPFAM" id="SSF52540">
    <property type="entry name" value="P-loop containing nucleoside triphosphate hydrolases"/>
    <property type="match status" value="1"/>
</dbReference>
<dbReference type="InterPro" id="IPR035897">
    <property type="entry name" value="Toll_tir_struct_dom_sf"/>
</dbReference>
<evidence type="ECO:0000259" key="6">
    <source>
        <dbReference type="PROSITE" id="PS50104"/>
    </source>
</evidence>
<dbReference type="SUPFAM" id="SSF52058">
    <property type="entry name" value="L domain-like"/>
    <property type="match status" value="2"/>
</dbReference>
<dbReference type="InterPro" id="IPR027417">
    <property type="entry name" value="P-loop_NTPase"/>
</dbReference>
<dbReference type="Gene3D" id="3.40.50.10140">
    <property type="entry name" value="Toll/interleukin-1 receptor homology (TIR) domain"/>
    <property type="match status" value="1"/>
</dbReference>
<evidence type="ECO:0000313" key="8">
    <source>
        <dbReference type="Proteomes" id="UP001459277"/>
    </source>
</evidence>
<dbReference type="SUPFAM" id="SSF52200">
    <property type="entry name" value="Toll/Interleukin receptor TIR domain"/>
    <property type="match status" value="1"/>
</dbReference>
<dbReference type="Gene3D" id="3.40.50.300">
    <property type="entry name" value="P-loop containing nucleotide triphosphate hydrolases"/>
    <property type="match status" value="1"/>
</dbReference>
<dbReference type="InterPro" id="IPR032675">
    <property type="entry name" value="LRR_dom_sf"/>
</dbReference>
<dbReference type="PANTHER" id="PTHR11017:SF559">
    <property type="entry name" value="DISEASE RESISTANCE PROTEIN CHL1"/>
    <property type="match status" value="1"/>
</dbReference>
<dbReference type="InterPro" id="IPR044974">
    <property type="entry name" value="Disease_R_plants"/>
</dbReference>
<dbReference type="GO" id="GO:0043531">
    <property type="term" value="F:ADP binding"/>
    <property type="evidence" value="ECO:0007669"/>
    <property type="project" value="InterPro"/>
</dbReference>
<keyword evidence="1" id="KW-0433">Leucine-rich repeat</keyword>
<keyword evidence="3" id="KW-0611">Plant defense</keyword>
<dbReference type="InterPro" id="IPR042197">
    <property type="entry name" value="Apaf_helical"/>
</dbReference>
<evidence type="ECO:0000256" key="3">
    <source>
        <dbReference type="ARBA" id="ARBA00022821"/>
    </source>
</evidence>
<accession>A0AAW2C3Q3</accession>
<dbReference type="InterPro" id="IPR055414">
    <property type="entry name" value="LRR_R13L4/SHOC2-like"/>
</dbReference>
<dbReference type="PANTHER" id="PTHR11017">
    <property type="entry name" value="LEUCINE-RICH REPEAT-CONTAINING PROTEIN"/>
    <property type="match status" value="1"/>
</dbReference>
<dbReference type="InterPro" id="IPR003591">
    <property type="entry name" value="Leu-rich_rpt_typical-subtyp"/>
</dbReference>
<dbReference type="FunFam" id="3.40.50.10140:FF:000007">
    <property type="entry name" value="Disease resistance protein (TIR-NBS-LRR class)"/>
    <property type="match status" value="1"/>
</dbReference>
<keyword evidence="4" id="KW-0520">NAD</keyword>
<dbReference type="Pfam" id="PF23282">
    <property type="entry name" value="WHD_ROQ1"/>
    <property type="match status" value="1"/>
</dbReference>
<dbReference type="PRINTS" id="PR00364">
    <property type="entry name" value="DISEASERSIST"/>
</dbReference>
<reference evidence="7 8" key="1">
    <citation type="submission" date="2024-01" db="EMBL/GenBank/DDBJ databases">
        <title>A telomere-to-telomere, gap-free genome of sweet tea (Lithocarpus litseifolius).</title>
        <authorList>
            <person name="Zhou J."/>
        </authorList>
    </citation>
    <scope>NUCLEOTIDE SEQUENCE [LARGE SCALE GENOMIC DNA]</scope>
    <source>
        <strain evidence="7">Zhou-2022a</strain>
        <tissue evidence="7">Leaf</tissue>
    </source>
</reference>
<dbReference type="Pfam" id="PF00931">
    <property type="entry name" value="NB-ARC"/>
    <property type="match status" value="1"/>
</dbReference>
<sequence length="1166" mass="131911">MATPATSSSPPSTPSSSSSSSSCPQRKYDVFLSFCGIDTRKNFTDHVYNALIQKGIITFRDDEKLERGKYISLELLKAIEESKYAIIVLSTNYASSRWCLAELVKIVECMKKTTLTVLPVFYHVEPSDVRNQSGNLAKVFAKHEEDTKVNTENVEVWKAALKDVGYISGWHVHDRYESKFIQEIIGRICTELYYKFSSVYEDLVGMDSCAEEMLGSYLGEGLGDVCFVGICGMGGMGKTTLAQEIYRRISRNFEASSFIANVREETKNQGLVSLQKQLLSKILMESEMKIWNVYEGINVIRNTLHNKKVFIVLDDVDGEERLGALAGKHDWFGPGSKIIVTSRDSHLLIRCGVNDIYTAKGLSDNDALKLFSLKAFHKPHPEENSVNLSMDFVNYAKGLPLALKVLGSLLFDKTMNEWKSALNKLKAEFDENIMNILQISFDGLMDTQKALFLDIACFFKGENRDCIRDVLESFEYYPDYNIGVLMDKSLITIEGHGILWMHDLLQDMGQEIVRRESPREPGGRSRLWIYKDVIRVLKNNTGTEAVEGIMLKVPIQKMEHLHAEAFSKMKILRFLKIGNVKFPQDFINGTMQLPKSLNYLSDELRILEWHGYPFKSMPTSFQTNKLVELRMRWSRIKHLWKGIMNLDELRLIDLSDSQNLIEMPDLSGAPKLKWLILQRCIRLSKIHASIENLKCFIQLDLNGCKCLESLPPKISLEALESLDLVGCSKLKKFPEIVGYMPCLSELCLSGTAIKDLSLSTEYLTGLIKLDLRDCKNLSSLSNACCCSMPLKILTLSGCSKLNELPENLGNIKGLEELDVSETAITELPSSFVLLKNLKVLSLHRCEGLSSISSNKLIIFPLMRKRRVDPTGMLGRSLSDLWSLTELDLSYCNLQAIPNSLGCLYSLSHLDLSGNVFVGLPESTIGLSNLDSLFLRGCTHLRSLPELPLNIQSIYVDGCTSLDTLPLRPDANFYPFIHLVNCIKLIDYPDICLAMLRKYFHNFGGLSLSLRMSSICYSWKRYSEMVTHQSVGASMNLQVSSNLCNKLMGVIVCAIFVLRQHQPFPQLNSCFAFRSYKATHILWCSLKSDRFQFEANGNGFSLLEEFGKIESYHLLQNYYPIVQSFNEEQKEKFSQADVDIFRQIEIEFITDGPGLEVMKCGGCLIFE</sequence>
<dbReference type="Proteomes" id="UP001459277">
    <property type="component" value="Unassembled WGS sequence"/>
</dbReference>
<evidence type="ECO:0000256" key="1">
    <source>
        <dbReference type="ARBA" id="ARBA00022614"/>
    </source>
</evidence>
<dbReference type="GO" id="GO:0007165">
    <property type="term" value="P:signal transduction"/>
    <property type="evidence" value="ECO:0007669"/>
    <property type="project" value="InterPro"/>
</dbReference>
<comment type="caution">
    <text evidence="7">The sequence shown here is derived from an EMBL/GenBank/DDBJ whole genome shotgun (WGS) entry which is preliminary data.</text>
</comment>
<dbReference type="InterPro" id="IPR058192">
    <property type="entry name" value="WHD_ROQ1-like"/>
</dbReference>
<evidence type="ECO:0000256" key="2">
    <source>
        <dbReference type="ARBA" id="ARBA00022737"/>
    </source>
</evidence>
<dbReference type="InterPro" id="IPR000157">
    <property type="entry name" value="TIR_dom"/>
</dbReference>
<dbReference type="Pfam" id="PF23598">
    <property type="entry name" value="LRR_14"/>
    <property type="match status" value="1"/>
</dbReference>
<dbReference type="PROSITE" id="PS51450">
    <property type="entry name" value="LRR"/>
    <property type="match status" value="1"/>
</dbReference>
<dbReference type="GO" id="GO:0006952">
    <property type="term" value="P:defense response"/>
    <property type="evidence" value="ECO:0007669"/>
    <property type="project" value="UniProtKB-KW"/>
</dbReference>
<feature type="region of interest" description="Disordered" evidence="5">
    <location>
        <begin position="1"/>
        <end position="24"/>
    </location>
</feature>
<name>A0AAW2C3Q3_9ROSI</name>
<keyword evidence="8" id="KW-1185">Reference proteome</keyword>
<keyword evidence="2" id="KW-0677">Repeat</keyword>
<evidence type="ECO:0000256" key="4">
    <source>
        <dbReference type="ARBA" id="ARBA00023027"/>
    </source>
</evidence>
<proteinExistence type="predicted"/>
<evidence type="ECO:0000313" key="7">
    <source>
        <dbReference type="EMBL" id="KAK9992851.1"/>
    </source>
</evidence>
<dbReference type="AlphaFoldDB" id="A0AAW2C3Q3"/>
<gene>
    <name evidence="7" type="ORF">SO802_022554</name>
</gene>
<dbReference type="Gene3D" id="3.80.10.10">
    <property type="entry name" value="Ribonuclease Inhibitor"/>
    <property type="match status" value="3"/>
</dbReference>
<dbReference type="GO" id="GO:0051707">
    <property type="term" value="P:response to other organism"/>
    <property type="evidence" value="ECO:0007669"/>
    <property type="project" value="UniProtKB-ARBA"/>
</dbReference>
<dbReference type="SMART" id="SM00255">
    <property type="entry name" value="TIR"/>
    <property type="match status" value="1"/>
</dbReference>
<feature type="compositionally biased region" description="Low complexity" evidence="5">
    <location>
        <begin position="1"/>
        <end position="22"/>
    </location>
</feature>
<protein>
    <recommendedName>
        <fullName evidence="6">TIR domain-containing protein</fullName>
    </recommendedName>
</protein>
<dbReference type="SMART" id="SM00369">
    <property type="entry name" value="LRR_TYP"/>
    <property type="match status" value="3"/>
</dbReference>